<accession>A0AA91Q326</accession>
<evidence type="ECO:0000256" key="1">
    <source>
        <dbReference type="RuleBase" id="RU003682"/>
    </source>
</evidence>
<evidence type="ECO:0000256" key="2">
    <source>
        <dbReference type="SAM" id="MobiDB-lite"/>
    </source>
</evidence>
<dbReference type="Pfam" id="PF14226">
    <property type="entry name" value="DIOX_N"/>
    <property type="match status" value="1"/>
</dbReference>
<dbReference type="Pfam" id="PF03171">
    <property type="entry name" value="2OG-FeII_Oxy"/>
    <property type="match status" value="1"/>
</dbReference>
<dbReference type="AlphaFoldDB" id="A0AA91Q326"/>
<dbReference type="PROSITE" id="PS51471">
    <property type="entry name" value="FE2OG_OXY"/>
    <property type="match status" value="1"/>
</dbReference>
<protein>
    <submittedName>
        <fullName evidence="4">Lysophospholipase</fullName>
    </submittedName>
</protein>
<dbReference type="GO" id="GO:0046872">
    <property type="term" value="F:metal ion binding"/>
    <property type="evidence" value="ECO:0007669"/>
    <property type="project" value="UniProtKB-KW"/>
</dbReference>
<dbReference type="Gene3D" id="2.60.120.330">
    <property type="entry name" value="B-lactam Antibiotic, Isopenicillin N Synthase, Chain"/>
    <property type="match status" value="1"/>
</dbReference>
<organism evidence="4 5">
    <name type="scientific">Clavispora lusitaniae</name>
    <name type="common">Candida lusitaniae</name>
    <dbReference type="NCBI Taxonomy" id="36911"/>
    <lineage>
        <taxon>Eukaryota</taxon>
        <taxon>Fungi</taxon>
        <taxon>Dikarya</taxon>
        <taxon>Ascomycota</taxon>
        <taxon>Saccharomycotina</taxon>
        <taxon>Pichiomycetes</taxon>
        <taxon>Metschnikowiaceae</taxon>
        <taxon>Clavispora</taxon>
    </lineage>
</organism>
<comment type="similarity">
    <text evidence="1">Belongs to the iron/ascorbate-dependent oxidoreductase family.</text>
</comment>
<dbReference type="GO" id="GO:0044283">
    <property type="term" value="P:small molecule biosynthetic process"/>
    <property type="evidence" value="ECO:0007669"/>
    <property type="project" value="UniProtKB-ARBA"/>
</dbReference>
<keyword evidence="1" id="KW-0408">Iron</keyword>
<dbReference type="InterPro" id="IPR027443">
    <property type="entry name" value="IPNS-like_sf"/>
</dbReference>
<dbReference type="InterPro" id="IPR044861">
    <property type="entry name" value="IPNS-like_FE2OG_OXY"/>
</dbReference>
<proteinExistence type="inferred from homology"/>
<dbReference type="GO" id="GO:0016491">
    <property type="term" value="F:oxidoreductase activity"/>
    <property type="evidence" value="ECO:0007669"/>
    <property type="project" value="UniProtKB-KW"/>
</dbReference>
<keyword evidence="1" id="KW-0479">Metal-binding</keyword>
<keyword evidence="1" id="KW-0560">Oxidoreductase</keyword>
<dbReference type="InterPro" id="IPR050231">
    <property type="entry name" value="Iron_ascorbate_oxido_reductase"/>
</dbReference>
<reference evidence="4 5" key="1">
    <citation type="submission" date="2017-04" db="EMBL/GenBank/DDBJ databases">
        <title>Draft genome of the yeast Clavispora lusitaniae type strain CBS 6936.</title>
        <authorList>
            <person name="Durrens P."/>
            <person name="Klopp C."/>
            <person name="Biteau N."/>
            <person name="Fitton-Ouhabi V."/>
            <person name="Dementhon K."/>
            <person name="Accoceberry I."/>
            <person name="Sherman D.J."/>
            <person name="Noel T."/>
        </authorList>
    </citation>
    <scope>NUCLEOTIDE SEQUENCE [LARGE SCALE GENOMIC DNA]</scope>
    <source>
        <strain evidence="4 5">CBS 6936</strain>
    </source>
</reference>
<dbReference type="Proteomes" id="UP000195602">
    <property type="component" value="Unassembled WGS sequence"/>
</dbReference>
<evidence type="ECO:0000313" key="5">
    <source>
        <dbReference type="Proteomes" id="UP000195602"/>
    </source>
</evidence>
<dbReference type="InterPro" id="IPR005123">
    <property type="entry name" value="Oxoglu/Fe-dep_dioxygenase_dom"/>
</dbReference>
<sequence length="377" mass="42121">MSFQQIPELDLSLAQDPATKDQFLTQLRHALVNVGFLLLRNFDSPSAKDLQAIREQAEAFFALPQSAKNQCEMVNSPHFLGYSRLANEVTSSQTDWREQIDLATELPAPKDGPIYRQIEGPNLWPDEALVPDFRPVVTNYIAQMTSLATQFRRLVAEALGLDPTAFDRFFKPNQQCKMKIVAYPDTKQLSSAQSHVLEDTPSTGQGCGPHRDSDFLTYIFQATNHASLQVQNFQGQWITVENVPGTLVVNVGQTLEAISSGVCRATIHRVLIPEAGSGTRLSVPLFQTIDLDSRKTALALPKEILQERDRRDDEIENGSGGKEKRWGDAGFQFAPDAEHPVGHAVFRNRIKSHPDVAARWYPDILREVQQEMNAAKS</sequence>
<dbReference type="InterPro" id="IPR026992">
    <property type="entry name" value="DIOX_N"/>
</dbReference>
<dbReference type="EMBL" id="LYUB02000002">
    <property type="protein sequence ID" value="OVF10419.1"/>
    <property type="molecule type" value="Genomic_DNA"/>
</dbReference>
<comment type="caution">
    <text evidence="4">The sequence shown here is derived from an EMBL/GenBank/DDBJ whole genome shotgun (WGS) entry which is preliminary data.</text>
</comment>
<feature type="domain" description="Fe2OG dioxygenase" evidence="3">
    <location>
        <begin position="172"/>
        <end position="289"/>
    </location>
</feature>
<evidence type="ECO:0000313" key="4">
    <source>
        <dbReference type="EMBL" id="OVF10419.1"/>
    </source>
</evidence>
<gene>
    <name evidence="4" type="ORF">A9F13_02g02299</name>
</gene>
<dbReference type="SUPFAM" id="SSF51197">
    <property type="entry name" value="Clavaminate synthase-like"/>
    <property type="match status" value="1"/>
</dbReference>
<evidence type="ECO:0000259" key="3">
    <source>
        <dbReference type="PROSITE" id="PS51471"/>
    </source>
</evidence>
<name>A0AA91Q326_CLALS</name>
<dbReference type="KEGG" id="clus:A9F13_02g02299"/>
<feature type="region of interest" description="Disordered" evidence="2">
    <location>
        <begin position="309"/>
        <end position="328"/>
    </location>
</feature>
<dbReference type="PANTHER" id="PTHR47990">
    <property type="entry name" value="2-OXOGLUTARATE (2OG) AND FE(II)-DEPENDENT OXYGENASE SUPERFAMILY PROTEIN-RELATED"/>
    <property type="match status" value="1"/>
</dbReference>